<evidence type="ECO:0000313" key="2">
    <source>
        <dbReference type="Proteomes" id="UP000215059"/>
    </source>
</evidence>
<organism evidence="1 2">
    <name type="scientific">Fictibacillus aquaticus</name>
    <dbReference type="NCBI Taxonomy" id="2021314"/>
    <lineage>
        <taxon>Bacteria</taxon>
        <taxon>Bacillati</taxon>
        <taxon>Bacillota</taxon>
        <taxon>Bacilli</taxon>
        <taxon>Bacillales</taxon>
        <taxon>Fictibacillaceae</taxon>
        <taxon>Fictibacillus</taxon>
    </lineage>
</organism>
<name>A0A235FCE8_9BACL</name>
<dbReference type="AlphaFoldDB" id="A0A235FCE8"/>
<dbReference type="OrthoDB" id="2940717at2"/>
<proteinExistence type="predicted"/>
<dbReference type="RefSeq" id="WP_094250427.1">
    <property type="nucleotide sequence ID" value="NZ_JBHLXL010000001.1"/>
</dbReference>
<comment type="caution">
    <text evidence="1">The sequence shown here is derived from an EMBL/GenBank/DDBJ whole genome shotgun (WGS) entry which is preliminary data.</text>
</comment>
<evidence type="ECO:0000313" key="1">
    <source>
        <dbReference type="EMBL" id="OYD58465.1"/>
    </source>
</evidence>
<dbReference type="EMBL" id="NOII01000001">
    <property type="protein sequence ID" value="OYD58465.1"/>
    <property type="molecule type" value="Genomic_DNA"/>
</dbReference>
<accession>A0A235FCE8</accession>
<keyword evidence="2" id="KW-1185">Reference proteome</keyword>
<gene>
    <name evidence="1" type="ORF">CGZ90_00760</name>
</gene>
<dbReference type="Proteomes" id="UP000215059">
    <property type="component" value="Unassembled WGS sequence"/>
</dbReference>
<sequence length="80" mass="9015">MKIAKLDMKILGEKAVAMALAAHLAKHKKVSSTAKDYIMPGEDHPEAMFMRDLFALTTEEIIDKWFDGSENADDLIYSKK</sequence>
<protein>
    <submittedName>
        <fullName evidence="1">Uncharacterized protein</fullName>
    </submittedName>
</protein>
<reference evidence="1 2" key="1">
    <citation type="submission" date="2017-07" db="EMBL/GenBank/DDBJ databases">
        <title>Fictibacillus sp. nov. GDSW-R2A3 Genome sequencing and assembly.</title>
        <authorList>
            <person name="Mayilraj S."/>
        </authorList>
    </citation>
    <scope>NUCLEOTIDE SEQUENCE [LARGE SCALE GENOMIC DNA]</scope>
    <source>
        <strain evidence="1 2">GDSW-R2A3</strain>
    </source>
</reference>